<evidence type="ECO:0000256" key="1">
    <source>
        <dbReference type="SAM" id="MobiDB-lite"/>
    </source>
</evidence>
<reference evidence="2" key="2">
    <citation type="submission" date="2015-06" db="UniProtKB">
        <authorList>
            <consortium name="EnsemblPlants"/>
        </authorList>
    </citation>
    <scope>IDENTIFICATION</scope>
    <source>
        <strain evidence="2">DM1-3 516 R44</strain>
    </source>
</reference>
<protein>
    <submittedName>
        <fullName evidence="2">'chromo' domain containing protein</fullName>
    </submittedName>
</protein>
<evidence type="ECO:0000313" key="3">
    <source>
        <dbReference type="Proteomes" id="UP000011115"/>
    </source>
</evidence>
<accession>M1DTA3</accession>
<proteinExistence type="predicted"/>
<keyword evidence="3" id="KW-1185">Reference proteome</keyword>
<sequence length="140" mass="15328">MGRSLLNGSGVAFRHTNLDRLPRSCIIIGSGTTYRYADNLGGSRRPTLAARPIKSTIPASTGNNSGTPPHNLIQDSYGVTPSADSRPSFEWEWVYKPKKAKIIISIRERKLAGKGCLAYFAHIRDVEVESPSIEFIPVVS</sequence>
<dbReference type="EnsemblPlants" id="PGSC0003DMT400094049">
    <property type="protein sequence ID" value="PGSC0003DMT400094049"/>
    <property type="gene ID" value="PGSC0003DMG400043620"/>
</dbReference>
<organism evidence="2 3">
    <name type="scientific">Solanum tuberosum</name>
    <name type="common">Potato</name>
    <dbReference type="NCBI Taxonomy" id="4113"/>
    <lineage>
        <taxon>Eukaryota</taxon>
        <taxon>Viridiplantae</taxon>
        <taxon>Streptophyta</taxon>
        <taxon>Embryophyta</taxon>
        <taxon>Tracheophyta</taxon>
        <taxon>Spermatophyta</taxon>
        <taxon>Magnoliopsida</taxon>
        <taxon>eudicotyledons</taxon>
        <taxon>Gunneridae</taxon>
        <taxon>Pentapetalae</taxon>
        <taxon>asterids</taxon>
        <taxon>lamiids</taxon>
        <taxon>Solanales</taxon>
        <taxon>Solanaceae</taxon>
        <taxon>Solanoideae</taxon>
        <taxon>Solaneae</taxon>
        <taxon>Solanum</taxon>
    </lineage>
</organism>
<dbReference type="PaxDb" id="4113-PGSC0003DMT400094049"/>
<dbReference type="Gramene" id="PGSC0003DMT400094049">
    <property type="protein sequence ID" value="PGSC0003DMT400094049"/>
    <property type="gene ID" value="PGSC0003DMG400043620"/>
</dbReference>
<feature type="compositionally biased region" description="Polar residues" evidence="1">
    <location>
        <begin position="57"/>
        <end position="79"/>
    </location>
</feature>
<evidence type="ECO:0000313" key="2">
    <source>
        <dbReference type="EnsemblPlants" id="PGSC0003DMT400094049"/>
    </source>
</evidence>
<feature type="region of interest" description="Disordered" evidence="1">
    <location>
        <begin position="56"/>
        <end position="79"/>
    </location>
</feature>
<dbReference type="InParanoid" id="M1DTA3"/>
<dbReference type="AlphaFoldDB" id="M1DTA3"/>
<dbReference type="Proteomes" id="UP000011115">
    <property type="component" value="Unassembled WGS sequence"/>
</dbReference>
<reference evidence="3" key="1">
    <citation type="journal article" date="2011" name="Nature">
        <title>Genome sequence and analysis of the tuber crop potato.</title>
        <authorList>
            <consortium name="The Potato Genome Sequencing Consortium"/>
        </authorList>
    </citation>
    <scope>NUCLEOTIDE SEQUENCE [LARGE SCALE GENOMIC DNA]</scope>
    <source>
        <strain evidence="3">cv. DM1-3 516 R44</strain>
    </source>
</reference>
<dbReference type="HOGENOM" id="CLU_1838702_0_0_1"/>
<name>M1DTA3_SOLTU</name>